<dbReference type="HAMAP" id="MF_00197">
    <property type="entry name" value="DAP_epimerase"/>
    <property type="match status" value="1"/>
</dbReference>
<evidence type="ECO:0000256" key="2">
    <source>
        <dbReference type="ARBA" id="ARBA00023235"/>
    </source>
</evidence>
<comment type="caution">
    <text evidence="5">The sequence shown here is derived from an EMBL/GenBank/DDBJ whole genome shotgun (WGS) entry which is preliminary data.</text>
</comment>
<comment type="catalytic activity">
    <reaction evidence="3">
        <text>(2S,6S)-2,6-diaminopimelate = meso-2,6-diaminopimelate</text>
        <dbReference type="Rhea" id="RHEA:15393"/>
        <dbReference type="ChEBI" id="CHEBI:57609"/>
        <dbReference type="ChEBI" id="CHEBI:57791"/>
        <dbReference type="EC" id="5.1.1.7"/>
    </reaction>
</comment>
<evidence type="ECO:0000256" key="3">
    <source>
        <dbReference type="HAMAP-Rule" id="MF_00197"/>
    </source>
</evidence>
<dbReference type="Gene3D" id="3.10.310.10">
    <property type="entry name" value="Diaminopimelate Epimerase, Chain A, domain 1"/>
    <property type="match status" value="2"/>
</dbReference>
<feature type="binding site" evidence="3">
    <location>
        <begin position="202"/>
        <end position="203"/>
    </location>
    <ligand>
        <name>substrate</name>
    </ligand>
</feature>
<accession>A0ABS1HFK4</accession>
<comment type="subunit">
    <text evidence="3">Homodimer.</text>
</comment>
<proteinExistence type="inferred from homology"/>
<dbReference type="RefSeq" id="WP_200463633.1">
    <property type="nucleotide sequence ID" value="NZ_JAENRR010000005.1"/>
</dbReference>
<keyword evidence="2 3" id="KW-0413">Isomerase</keyword>
<evidence type="ECO:0000313" key="5">
    <source>
        <dbReference type="EMBL" id="MBK3516410.1"/>
    </source>
</evidence>
<comment type="subcellular location">
    <subcellularLocation>
        <location evidence="3">Cytoplasm</location>
    </subcellularLocation>
</comment>
<feature type="active site" description="Proton acceptor" evidence="3">
    <location>
        <position position="201"/>
    </location>
</feature>
<comment type="function">
    <text evidence="3">Catalyzes the stereoinversion of LL-2,6-diaminopimelate (L,L-DAP) to meso-diaminopimelate (meso-DAP), a precursor of L-lysine and an essential component of the bacterial peptidoglycan.</text>
</comment>
<dbReference type="GO" id="GO:0008837">
    <property type="term" value="F:diaminopimelate epimerase activity"/>
    <property type="evidence" value="ECO:0007669"/>
    <property type="project" value="UniProtKB-EC"/>
</dbReference>
<feature type="binding site" evidence="3">
    <location>
        <begin position="191"/>
        <end position="192"/>
    </location>
    <ligand>
        <name>substrate</name>
    </ligand>
</feature>
<evidence type="ECO:0000313" key="6">
    <source>
        <dbReference type="Proteomes" id="UP000605676"/>
    </source>
</evidence>
<keyword evidence="3" id="KW-0963">Cytoplasm</keyword>
<feature type="binding site" evidence="3">
    <location>
        <position position="173"/>
    </location>
    <ligand>
        <name>substrate</name>
    </ligand>
</feature>
<comment type="pathway">
    <text evidence="3">Amino-acid biosynthesis; L-lysine biosynthesis via DAP pathway; DL-2,6-diaminopimelate from LL-2,6-diaminopimelate: step 1/1.</text>
</comment>
<reference evidence="5 6" key="1">
    <citation type="submission" date="2021-01" db="EMBL/GenBank/DDBJ databases">
        <title>Carboxyliciviraga sp.nov., isolated from coastal sediments.</title>
        <authorList>
            <person name="Lu D."/>
            <person name="Zhang T."/>
        </authorList>
    </citation>
    <scope>NUCLEOTIDE SEQUENCE [LARGE SCALE GENOMIC DNA]</scope>
    <source>
        <strain evidence="5 6">N1Y132</strain>
    </source>
</reference>
<feature type="binding site" evidence="3">
    <location>
        <position position="66"/>
    </location>
    <ligand>
        <name>substrate</name>
    </ligand>
</feature>
<dbReference type="EC" id="5.1.1.7" evidence="3 4"/>
<sequence>MSMIDFYKYQGTGNDFVIIDNRNNQFNGDDVSLINHLCDRHFGIGGDGLMLLESHPELDFTMRYFNSDGREASMCGNGGRCIAAFAVHMNVVKSPESFSFMAVDGEHHATYNDGIVNLKMISVNDIKKADNYTFMNTGSPHHVCFINDVDDVNVVQEGKEIRYSELYAPDGTNVNFVQFDSENQIKVRTYERGVEDETFACGTGVVASAISAHLLKPEYTHFKVDVLGGKLEVTMKPNEIGFDDVWLKGPATFVFKGKIEI</sequence>
<dbReference type="PANTHER" id="PTHR31689">
    <property type="entry name" value="DIAMINOPIMELATE EPIMERASE, CHLOROPLASTIC"/>
    <property type="match status" value="1"/>
</dbReference>
<keyword evidence="3" id="KW-0028">Amino-acid biosynthesis</keyword>
<comment type="caution">
    <text evidence="3">Lacks conserved residue(s) required for the propagation of feature annotation.</text>
</comment>
<dbReference type="EMBL" id="JAENRR010000005">
    <property type="protein sequence ID" value="MBK3516410.1"/>
    <property type="molecule type" value="Genomic_DNA"/>
</dbReference>
<feature type="binding site" evidence="3">
    <location>
        <begin position="76"/>
        <end position="77"/>
    </location>
    <ligand>
        <name>substrate</name>
    </ligand>
</feature>
<dbReference type="PANTHER" id="PTHR31689:SF0">
    <property type="entry name" value="DIAMINOPIMELATE EPIMERASE"/>
    <property type="match status" value="1"/>
</dbReference>
<dbReference type="NCBIfam" id="TIGR00652">
    <property type="entry name" value="DapF"/>
    <property type="match status" value="1"/>
</dbReference>
<keyword evidence="3" id="KW-0457">Lysine biosynthesis</keyword>
<dbReference type="SUPFAM" id="SSF54506">
    <property type="entry name" value="Diaminopimelate epimerase-like"/>
    <property type="match status" value="2"/>
</dbReference>
<evidence type="ECO:0000256" key="1">
    <source>
        <dbReference type="ARBA" id="ARBA00010219"/>
    </source>
</evidence>
<dbReference type="Pfam" id="PF01678">
    <property type="entry name" value="DAP_epimerase"/>
    <property type="match status" value="2"/>
</dbReference>
<comment type="similarity">
    <text evidence="1 3">Belongs to the diaminopimelate epimerase family.</text>
</comment>
<evidence type="ECO:0000256" key="4">
    <source>
        <dbReference type="NCBIfam" id="TIGR00652"/>
    </source>
</evidence>
<feature type="active site" description="Proton donor" evidence="3">
    <location>
        <position position="75"/>
    </location>
</feature>
<gene>
    <name evidence="3" type="primary">dapF</name>
    <name evidence="5" type="ORF">JIV24_03590</name>
</gene>
<name>A0ABS1HFK4_9BACT</name>
<feature type="site" description="Could be important to modulate the pK values of the two catalytic cysteine residues" evidence="3">
    <location>
        <position position="191"/>
    </location>
</feature>
<dbReference type="InterPro" id="IPR001653">
    <property type="entry name" value="DAP_epimerase_DapF"/>
</dbReference>
<keyword evidence="6" id="KW-1185">Reference proteome</keyword>
<dbReference type="Proteomes" id="UP000605676">
    <property type="component" value="Unassembled WGS sequence"/>
</dbReference>
<feature type="binding site" evidence="3">
    <location>
        <position position="14"/>
    </location>
    <ligand>
        <name>substrate</name>
    </ligand>
</feature>
<organism evidence="5 6">
    <name type="scientific">Carboxylicivirga marina</name>
    <dbReference type="NCBI Taxonomy" id="2800988"/>
    <lineage>
        <taxon>Bacteria</taxon>
        <taxon>Pseudomonadati</taxon>
        <taxon>Bacteroidota</taxon>
        <taxon>Bacteroidia</taxon>
        <taxon>Marinilabiliales</taxon>
        <taxon>Marinilabiliaceae</taxon>
        <taxon>Carboxylicivirga</taxon>
    </lineage>
</organism>
<protein>
    <recommendedName>
        <fullName evidence="3 4">Diaminopimelate epimerase</fullName>
        <shortName evidence="3">DAP epimerase</shortName>
        <ecNumber evidence="3 4">5.1.1.7</ecNumber>
    </recommendedName>
    <alternativeName>
        <fullName evidence="3">PLP-independent amino acid racemase</fullName>
    </alternativeName>
</protein>
<feature type="site" description="Could be important to modulate the pK values of the two catalytic cysteine residues" evidence="3">
    <location>
        <position position="141"/>
    </location>
</feature>